<evidence type="ECO:0000313" key="12">
    <source>
        <dbReference type="Proteomes" id="UP000053558"/>
    </source>
</evidence>
<feature type="domain" description="DOP1-like C-terminal" evidence="10">
    <location>
        <begin position="1263"/>
        <end position="1760"/>
    </location>
</feature>
<dbReference type="RefSeq" id="XP_007762831.1">
    <property type="nucleotide sequence ID" value="XM_007764641.1"/>
</dbReference>
<dbReference type="KEGG" id="cput:CONPUDRAFT_79247"/>
<protein>
    <submittedName>
        <fullName evidence="11">Uncharacterized protein</fullName>
    </submittedName>
</protein>
<feature type="domain" description="DOP1 N-terminal" evidence="8">
    <location>
        <begin position="37"/>
        <end position="326"/>
    </location>
</feature>
<feature type="domain" description="DOP1-like middle TPR" evidence="9">
    <location>
        <begin position="335"/>
        <end position="529"/>
    </location>
</feature>
<dbReference type="Proteomes" id="UP000053558">
    <property type="component" value="Unassembled WGS sequence"/>
</dbReference>
<dbReference type="GO" id="GO:0015031">
    <property type="term" value="P:protein transport"/>
    <property type="evidence" value="ECO:0007669"/>
    <property type="project" value="UniProtKB-KW"/>
</dbReference>
<keyword evidence="5" id="KW-0472">Membrane</keyword>
<dbReference type="GeneID" id="19209887"/>
<dbReference type="InterPro" id="IPR040314">
    <property type="entry name" value="DOP1"/>
</dbReference>
<keyword evidence="4" id="KW-0333">Golgi apparatus</keyword>
<dbReference type="Pfam" id="PF04118">
    <property type="entry name" value="Dopey_N"/>
    <property type="match status" value="1"/>
</dbReference>
<dbReference type="PANTHER" id="PTHR14042">
    <property type="entry name" value="DOPEY-RELATED"/>
    <property type="match status" value="1"/>
</dbReference>
<dbReference type="InterPro" id="IPR056457">
    <property type="entry name" value="DOP1_C"/>
</dbReference>
<reference evidence="12" key="1">
    <citation type="journal article" date="2012" name="Science">
        <title>The Paleozoic origin of enzymatic lignin decomposition reconstructed from 31 fungal genomes.</title>
        <authorList>
            <person name="Floudas D."/>
            <person name="Binder M."/>
            <person name="Riley R."/>
            <person name="Barry K."/>
            <person name="Blanchette R.A."/>
            <person name="Henrissat B."/>
            <person name="Martinez A.T."/>
            <person name="Otillar R."/>
            <person name="Spatafora J.W."/>
            <person name="Yadav J.S."/>
            <person name="Aerts A."/>
            <person name="Benoit I."/>
            <person name="Boyd A."/>
            <person name="Carlson A."/>
            <person name="Copeland A."/>
            <person name="Coutinho P.M."/>
            <person name="de Vries R.P."/>
            <person name="Ferreira P."/>
            <person name="Findley K."/>
            <person name="Foster B."/>
            <person name="Gaskell J."/>
            <person name="Glotzer D."/>
            <person name="Gorecki P."/>
            <person name="Heitman J."/>
            <person name="Hesse C."/>
            <person name="Hori C."/>
            <person name="Igarashi K."/>
            <person name="Jurgens J.A."/>
            <person name="Kallen N."/>
            <person name="Kersten P."/>
            <person name="Kohler A."/>
            <person name="Kuees U."/>
            <person name="Kumar T.K.A."/>
            <person name="Kuo A."/>
            <person name="LaButti K."/>
            <person name="Larrondo L.F."/>
            <person name="Lindquist E."/>
            <person name="Ling A."/>
            <person name="Lombard V."/>
            <person name="Lucas S."/>
            <person name="Lundell T."/>
            <person name="Martin R."/>
            <person name="McLaughlin D.J."/>
            <person name="Morgenstern I."/>
            <person name="Morin E."/>
            <person name="Murat C."/>
            <person name="Nagy L.G."/>
            <person name="Nolan M."/>
            <person name="Ohm R.A."/>
            <person name="Patyshakuliyeva A."/>
            <person name="Rokas A."/>
            <person name="Ruiz-Duenas F.J."/>
            <person name="Sabat G."/>
            <person name="Salamov A."/>
            <person name="Samejima M."/>
            <person name="Schmutz J."/>
            <person name="Slot J.C."/>
            <person name="St John F."/>
            <person name="Stenlid J."/>
            <person name="Sun H."/>
            <person name="Sun S."/>
            <person name="Syed K."/>
            <person name="Tsang A."/>
            <person name="Wiebenga A."/>
            <person name="Young D."/>
            <person name="Pisabarro A."/>
            <person name="Eastwood D.C."/>
            <person name="Martin F."/>
            <person name="Cullen D."/>
            <person name="Grigoriev I.V."/>
            <person name="Hibbett D.S."/>
        </authorList>
    </citation>
    <scope>NUCLEOTIDE SEQUENCE [LARGE SCALE GENOMIC DNA]</scope>
    <source>
        <strain evidence="12">RWD-64-598 SS2</strain>
    </source>
</reference>
<keyword evidence="3" id="KW-0653">Protein transport</keyword>
<evidence type="ECO:0000259" key="10">
    <source>
        <dbReference type="Pfam" id="PF24598"/>
    </source>
</evidence>
<evidence type="ECO:0000259" key="8">
    <source>
        <dbReference type="Pfam" id="PF04118"/>
    </source>
</evidence>
<feature type="compositionally biased region" description="Polar residues" evidence="7">
    <location>
        <begin position="1"/>
        <end position="13"/>
    </location>
</feature>
<comment type="similarity">
    <text evidence="6">Belongs to the DOP1 family.</text>
</comment>
<dbReference type="InterPro" id="IPR016024">
    <property type="entry name" value="ARM-type_fold"/>
</dbReference>
<dbReference type="GO" id="GO:0000139">
    <property type="term" value="C:Golgi membrane"/>
    <property type="evidence" value="ECO:0007669"/>
    <property type="project" value="UniProtKB-SubCell"/>
</dbReference>
<comment type="subcellular location">
    <subcellularLocation>
        <location evidence="1">Golgi apparatus membrane</location>
        <topology evidence="1">Peripheral membrane protein</topology>
    </subcellularLocation>
</comment>
<dbReference type="GO" id="GO:0005768">
    <property type="term" value="C:endosome"/>
    <property type="evidence" value="ECO:0007669"/>
    <property type="project" value="TreeGrafter"/>
</dbReference>
<proteinExistence type="inferred from homology"/>
<comment type="caution">
    <text evidence="11">The sequence shown here is derived from an EMBL/GenBank/DDBJ whole genome shotgun (WGS) entry which is preliminary data.</text>
</comment>
<name>A0A5M3N8A8_CONPW</name>
<dbReference type="GO" id="GO:0005802">
    <property type="term" value="C:trans-Golgi network"/>
    <property type="evidence" value="ECO:0007669"/>
    <property type="project" value="TreeGrafter"/>
</dbReference>
<gene>
    <name evidence="11" type="ORF">CONPUDRAFT_79247</name>
</gene>
<evidence type="ECO:0000259" key="9">
    <source>
        <dbReference type="Pfam" id="PF24597"/>
    </source>
</evidence>
<evidence type="ECO:0000256" key="6">
    <source>
        <dbReference type="ARBA" id="ARBA00046326"/>
    </source>
</evidence>
<evidence type="ECO:0000256" key="5">
    <source>
        <dbReference type="ARBA" id="ARBA00023136"/>
    </source>
</evidence>
<sequence length="1782" mass="201637">MSSSTAQAQQADGRSNAGPRDSSLRANERAQQLINSDPKYKKYTQQVEKCLNAFDNVHEWADCISFLKQLLKTFQSYMQFKEIPHKLIVAKRLSQCLNPALPAGVHQRALDVYIHIMSVQGTEGLKYDLALWSSGLFPFFEYASTSVKPTLLNIYDTHYLPLQANLRPVMKSFILALLPGLEEETGEFFDKVMSLLDRLSGTVNPVFFIQNIWLIMLTMPSARGTSLNFLSRRLPRLQSNEDITQIVGRDVGLMFRAFAAALEDDNLLVRRSGLDLLLQCMRLDSAALKRVSQDDRVILMRAATGVVLRRDLSLNRRLYAWLLGADEKSDAQIAYLRGNGLDLLKDTLLTEMLLPSTEYSESRPFKVFISLLDKWEIGSPLTEVLVYDSLKALKSHMESSNDNKGDIVMTANSLYEAIDPSILWKHLLASIVNNVIGEEVSFEAIDMTIFVLRTFSDHEDDLRRIHLPVIFAAIVDAIRFDILQDQTRIARTAIAKAFMLLEELLHHLNPDGLLSRPNLTESQQDLVTTLSSLSYAYAFYGIEAPVQTSRNDETTLPLATVLCYTLSLSHLCAQGLLSQSGDSRYFRDVINRVLPFLAELVRLVSKAKVTAVKLSWDSSEWLSSILGVLHTADSDFVTVDNIVSVVILLHQTQQIQPKLNIDERATMSGMVKTLFRFLRQDYSIYHVRAVNLVWALEAATKQPHVESIISRSMTSLESRNVQDAYEAFGVLWRLTEDDVLPGVRLKVPMMIVLETLKNDSPSLRRVGETWMRCSLKSYSRVLDPLLHDLLDPSIRRSPHTFIVNDRKIQGYVYDRSFDQRYVNHLLEVLYAILQFGGQGFSKATRSTPIKRTYYEGLASRLTAGRFDMEGTYMDVIVDMLSRFLQSEPKMPHGQTMQLLNVSTHTSSVDILQAIVSRGDIDVLAVETIQPAVIGKLYACVHMKHFDMQNKLLHFLHSLISISVSRTVDEGHDSNGASQGSTSNYAVNPLLIHTITDGISIQSNRSLLQHWLDFVMMTVPQFQPALRVLVSPVIECLTRQLRVELVNIKAQGSSATTRVANDAEFTMLLNALERLVVLHMGAKDDMRSDEDAVVQEKPVHESGGLFGYVTTVFAAENPSSSEDQVGNRSPGFKYLYDGVRVLLALWRNLVWNDSQEWSPEKDSLALVYHRTRTRCRRAFEHFFHVQPVELLECVIDWWDREPLDPANPLEDDTVFELVDVLIANAQTAVHMLCECILSRTPSSSERGKRNVANPNLSDVILFRFLEQYLGRLEGPIALQVWGRFLSLTKEVASSTREFKMQFFLLLKCFSVLARKVMLTTASEDKRLKKDLQETYSRLLDSCVTFVGRTSDQTSWVRRPLKDALNNGRESPLPRIASDSRLNEKDNVNASSTSLTETKYIGWNSDLTSQICSFIAEVGLPNIRTFLVDNDKITNTCNNIVYYIVTPAVKAKAKPLDVDPMLIDILREMTKIPAALKVWRSSVADMLYDSRLFTSSHVLAKKWRPIVKVLFDTDKTAFSELMGKIVATPSSNIFTNRDQEMLLRAMNLRRLAFVLFAGEKNHYLTQLPTVQEKLVDVLRNVTSPLVQSEVFLCIRVLLCRLSPHNLTSFWPVVLTELYRVFDQALVNVPADGSEDLQLLLAVSKCLDILLTLQTEEFQVHQWIFITDTVDAVYRQDDWVPQGMLDQLSEAVGALPLPEAKQARPTSQLPDEEEPQAAIYPTYGDSRTARQPMLVKMRQIDSARDLLPFFSHVSIASYEGVYACGSNVDWSVVEEGILRDMFDSR</sequence>
<keyword evidence="2" id="KW-0813">Transport</keyword>
<dbReference type="InterPro" id="IPR056458">
    <property type="entry name" value="TPR_DOP1_M"/>
</dbReference>
<dbReference type="Pfam" id="PF24598">
    <property type="entry name" value="DOP1_C"/>
    <property type="match status" value="1"/>
</dbReference>
<dbReference type="OrthoDB" id="297643at2759"/>
<dbReference type="SUPFAM" id="SSF48371">
    <property type="entry name" value="ARM repeat"/>
    <property type="match status" value="2"/>
</dbReference>
<dbReference type="InterPro" id="IPR007249">
    <property type="entry name" value="DOP1_N"/>
</dbReference>
<feature type="region of interest" description="Disordered" evidence="7">
    <location>
        <begin position="1"/>
        <end position="27"/>
    </location>
</feature>
<evidence type="ECO:0000313" key="11">
    <source>
        <dbReference type="EMBL" id="EIW87075.1"/>
    </source>
</evidence>
<dbReference type="GO" id="GO:0005829">
    <property type="term" value="C:cytosol"/>
    <property type="evidence" value="ECO:0007669"/>
    <property type="project" value="GOC"/>
</dbReference>
<dbReference type="PANTHER" id="PTHR14042:SF24">
    <property type="entry name" value="PROTEIN DOPEY-1 HOMOLOG"/>
    <property type="match status" value="1"/>
</dbReference>
<accession>A0A5M3N8A8</accession>
<keyword evidence="12" id="KW-1185">Reference proteome</keyword>
<evidence type="ECO:0000256" key="3">
    <source>
        <dbReference type="ARBA" id="ARBA00022927"/>
    </source>
</evidence>
<evidence type="ECO:0000256" key="7">
    <source>
        <dbReference type="SAM" id="MobiDB-lite"/>
    </source>
</evidence>
<evidence type="ECO:0000256" key="1">
    <source>
        <dbReference type="ARBA" id="ARBA00004395"/>
    </source>
</evidence>
<dbReference type="OMA" id="GLETCIA"/>
<dbReference type="Pfam" id="PF24597">
    <property type="entry name" value="TPR_DOP1_M"/>
    <property type="match status" value="1"/>
</dbReference>
<evidence type="ECO:0000256" key="4">
    <source>
        <dbReference type="ARBA" id="ARBA00023034"/>
    </source>
</evidence>
<evidence type="ECO:0000256" key="2">
    <source>
        <dbReference type="ARBA" id="ARBA00022448"/>
    </source>
</evidence>
<organism evidence="11 12">
    <name type="scientific">Coniophora puteana (strain RWD-64-598)</name>
    <name type="common">Brown rot fungus</name>
    <dbReference type="NCBI Taxonomy" id="741705"/>
    <lineage>
        <taxon>Eukaryota</taxon>
        <taxon>Fungi</taxon>
        <taxon>Dikarya</taxon>
        <taxon>Basidiomycota</taxon>
        <taxon>Agaricomycotina</taxon>
        <taxon>Agaricomycetes</taxon>
        <taxon>Agaricomycetidae</taxon>
        <taxon>Boletales</taxon>
        <taxon>Coniophorineae</taxon>
        <taxon>Coniophoraceae</taxon>
        <taxon>Coniophora</taxon>
    </lineage>
</organism>
<dbReference type="EMBL" id="JH711573">
    <property type="protein sequence ID" value="EIW87075.1"/>
    <property type="molecule type" value="Genomic_DNA"/>
</dbReference>
<dbReference type="GO" id="GO:0006895">
    <property type="term" value="P:Golgi to endosome transport"/>
    <property type="evidence" value="ECO:0007669"/>
    <property type="project" value="InterPro"/>
</dbReference>